<organism evidence="4 5">
    <name type="scientific">Companilactobacillus nodensis DSM 19682 = JCM 14932 = NBRC 107160</name>
    <dbReference type="NCBI Taxonomy" id="1423775"/>
    <lineage>
        <taxon>Bacteria</taxon>
        <taxon>Bacillati</taxon>
        <taxon>Bacillota</taxon>
        <taxon>Bacilli</taxon>
        <taxon>Lactobacillales</taxon>
        <taxon>Lactobacillaceae</taxon>
        <taxon>Companilactobacillus</taxon>
    </lineage>
</organism>
<evidence type="ECO:0000256" key="2">
    <source>
        <dbReference type="PIRSR" id="PIRSR613078-1"/>
    </source>
</evidence>
<feature type="binding site" evidence="3">
    <location>
        <position position="60"/>
    </location>
    <ligand>
        <name>substrate</name>
    </ligand>
</feature>
<feature type="binding site" evidence="3">
    <location>
        <begin position="86"/>
        <end position="89"/>
    </location>
    <ligand>
        <name>substrate</name>
    </ligand>
</feature>
<protein>
    <submittedName>
        <fullName evidence="4">Phosphoglycerate mutase</fullName>
    </submittedName>
</protein>
<dbReference type="eggNOG" id="COG0406">
    <property type="taxonomic scope" value="Bacteria"/>
</dbReference>
<feature type="binding site" evidence="3">
    <location>
        <begin position="10"/>
        <end position="17"/>
    </location>
    <ligand>
        <name>substrate</name>
    </ligand>
</feature>
<dbReference type="EMBL" id="AZDZ01000001">
    <property type="protein sequence ID" value="KRK81199.1"/>
    <property type="molecule type" value="Genomic_DNA"/>
</dbReference>
<keyword evidence="5" id="KW-1185">Reference proteome</keyword>
<dbReference type="PANTHER" id="PTHR46517:SF1">
    <property type="entry name" value="FRUCTOSE-2,6-BISPHOSPHATASE TIGAR"/>
    <property type="match status" value="1"/>
</dbReference>
<evidence type="ECO:0000313" key="5">
    <source>
        <dbReference type="Proteomes" id="UP000051248"/>
    </source>
</evidence>
<dbReference type="SMART" id="SM00855">
    <property type="entry name" value="PGAM"/>
    <property type="match status" value="1"/>
</dbReference>
<sequence length="217" mass="25009">MSKYQIYLIRHGKTWFNRYQKIQGWSDTPLTQDGIEVAHSAAKALKDVNFAAAFSSDTRRAMDTAEIIAKANMNKPLPQKMTEFREQFYGSFEGDNIDEAWDKISNSHNAKNYQEIVYKYGFDATMDFVKEADPFHDAESAEEYWNRLDRGFEKIDQIAHDGDKILLVTHSTTILSLAFKYQDGDYELNQLPGNSSLTMLERIDGTNHVTSYNQKLH</sequence>
<dbReference type="SUPFAM" id="SSF53254">
    <property type="entry name" value="Phosphoglycerate mutase-like"/>
    <property type="match status" value="1"/>
</dbReference>
<dbReference type="PANTHER" id="PTHR46517">
    <property type="entry name" value="FRUCTOSE-2,6-BISPHOSPHATASE TIGAR"/>
    <property type="match status" value="1"/>
</dbReference>
<dbReference type="GO" id="GO:0043456">
    <property type="term" value="P:regulation of pentose-phosphate shunt"/>
    <property type="evidence" value="ECO:0007669"/>
    <property type="project" value="TreeGrafter"/>
</dbReference>
<dbReference type="GO" id="GO:0045820">
    <property type="term" value="P:negative regulation of glycolytic process"/>
    <property type="evidence" value="ECO:0007669"/>
    <property type="project" value="TreeGrafter"/>
</dbReference>
<evidence type="ECO:0000256" key="1">
    <source>
        <dbReference type="ARBA" id="ARBA00022801"/>
    </source>
</evidence>
<dbReference type="Proteomes" id="UP000051248">
    <property type="component" value="Unassembled WGS sequence"/>
</dbReference>
<gene>
    <name evidence="4" type="ORF">FD03_GL000791</name>
</gene>
<dbReference type="OrthoDB" id="4131070at2"/>
<dbReference type="GO" id="GO:0004331">
    <property type="term" value="F:fructose-2,6-bisphosphate 2-phosphatase activity"/>
    <property type="evidence" value="ECO:0007669"/>
    <property type="project" value="TreeGrafter"/>
</dbReference>
<evidence type="ECO:0000256" key="3">
    <source>
        <dbReference type="PIRSR" id="PIRSR613078-2"/>
    </source>
</evidence>
<feature type="active site" description="Tele-phosphohistidine intermediate" evidence="2">
    <location>
        <position position="11"/>
    </location>
</feature>
<reference evidence="4 5" key="1">
    <citation type="journal article" date="2015" name="Genome Announc.">
        <title>Expanding the biotechnology potential of lactobacilli through comparative genomics of 213 strains and associated genera.</title>
        <authorList>
            <person name="Sun Z."/>
            <person name="Harris H.M."/>
            <person name="McCann A."/>
            <person name="Guo C."/>
            <person name="Argimon S."/>
            <person name="Zhang W."/>
            <person name="Yang X."/>
            <person name="Jeffery I.B."/>
            <person name="Cooney J.C."/>
            <person name="Kagawa T.F."/>
            <person name="Liu W."/>
            <person name="Song Y."/>
            <person name="Salvetti E."/>
            <person name="Wrobel A."/>
            <person name="Rasinkangas P."/>
            <person name="Parkhill J."/>
            <person name="Rea M.C."/>
            <person name="O'Sullivan O."/>
            <person name="Ritari J."/>
            <person name="Douillard F.P."/>
            <person name="Paul Ross R."/>
            <person name="Yang R."/>
            <person name="Briner A.E."/>
            <person name="Felis G.E."/>
            <person name="de Vos W.M."/>
            <person name="Barrangou R."/>
            <person name="Klaenhammer T.R."/>
            <person name="Caufield P.W."/>
            <person name="Cui Y."/>
            <person name="Zhang H."/>
            <person name="O'Toole P.W."/>
        </authorList>
    </citation>
    <scope>NUCLEOTIDE SEQUENCE [LARGE SCALE GENOMIC DNA]</scope>
    <source>
        <strain evidence="4 5">DSM 19682</strain>
    </source>
</reference>
<proteinExistence type="predicted"/>
<feature type="active site" description="Proton donor/acceptor" evidence="2">
    <location>
        <position position="86"/>
    </location>
</feature>
<dbReference type="InterPro" id="IPR013078">
    <property type="entry name" value="His_Pase_superF_clade-1"/>
</dbReference>
<evidence type="ECO:0000313" key="4">
    <source>
        <dbReference type="EMBL" id="KRK81199.1"/>
    </source>
</evidence>
<dbReference type="RefSeq" id="WP_025023379.1">
    <property type="nucleotide sequence ID" value="NZ_AZDZ01000001.1"/>
</dbReference>
<dbReference type="AlphaFoldDB" id="A0A0R1KC67"/>
<comment type="caution">
    <text evidence="4">The sequence shown here is derived from an EMBL/GenBank/DDBJ whole genome shotgun (WGS) entry which is preliminary data.</text>
</comment>
<name>A0A0R1KC67_9LACO</name>
<dbReference type="InterPro" id="IPR051695">
    <property type="entry name" value="Phosphoglycerate_Mutase"/>
</dbReference>
<accession>A0A0R1KC67</accession>
<dbReference type="Pfam" id="PF00300">
    <property type="entry name" value="His_Phos_1"/>
    <property type="match status" value="1"/>
</dbReference>
<dbReference type="STRING" id="1423775.FD03_GL000791"/>
<keyword evidence="1" id="KW-0378">Hydrolase</keyword>
<dbReference type="PATRIC" id="fig|1423775.4.peg.808"/>
<dbReference type="CDD" id="cd07067">
    <property type="entry name" value="HP_PGM_like"/>
    <property type="match status" value="1"/>
</dbReference>
<dbReference type="InterPro" id="IPR029033">
    <property type="entry name" value="His_PPase_superfam"/>
</dbReference>
<dbReference type="GO" id="GO:0005829">
    <property type="term" value="C:cytosol"/>
    <property type="evidence" value="ECO:0007669"/>
    <property type="project" value="TreeGrafter"/>
</dbReference>
<dbReference type="Gene3D" id="3.40.50.1240">
    <property type="entry name" value="Phosphoglycerate mutase-like"/>
    <property type="match status" value="1"/>
</dbReference>